<feature type="region of interest" description="Disordered" evidence="1">
    <location>
        <begin position="44"/>
        <end position="88"/>
    </location>
</feature>
<dbReference type="EMBL" id="CP053381">
    <property type="protein sequence ID" value="QTP55263.1"/>
    <property type="molecule type" value="Genomic_DNA"/>
</dbReference>
<evidence type="ECO:0000313" key="4">
    <source>
        <dbReference type="Proteomes" id="UP000671868"/>
    </source>
</evidence>
<feature type="transmembrane region" description="Helical" evidence="2">
    <location>
        <begin position="12"/>
        <end position="33"/>
    </location>
</feature>
<feature type="compositionally biased region" description="Low complexity" evidence="1">
    <location>
        <begin position="61"/>
        <end position="73"/>
    </location>
</feature>
<keyword evidence="2" id="KW-0812">Transmembrane</keyword>
<evidence type="ECO:0000256" key="2">
    <source>
        <dbReference type="SAM" id="Phobius"/>
    </source>
</evidence>
<feature type="transmembrane region" description="Helical" evidence="2">
    <location>
        <begin position="132"/>
        <end position="156"/>
    </location>
</feature>
<keyword evidence="2" id="KW-0472">Membrane</keyword>
<feature type="transmembrane region" description="Helical" evidence="2">
    <location>
        <begin position="103"/>
        <end position="120"/>
    </location>
</feature>
<reference evidence="3 4" key="1">
    <citation type="journal article" date="2021" name="Front. Microbiol.">
        <title>Aerobic Denitrification and Heterotrophic Sulfur Oxidation in the Genus Halomonas Revealed by Six Novel Species Characterizations and Genome-Based Analysis.</title>
        <authorList>
            <person name="Wang L."/>
            <person name="Shao Z."/>
        </authorList>
    </citation>
    <scope>NUCLEOTIDE SEQUENCE [LARGE SCALE GENOMIC DNA]</scope>
    <source>
        <strain evidence="3 4">MCCC 1A11059</strain>
    </source>
</reference>
<evidence type="ECO:0000313" key="3">
    <source>
        <dbReference type="EMBL" id="QTP55263.1"/>
    </source>
</evidence>
<keyword evidence="4" id="KW-1185">Reference proteome</keyword>
<proteinExistence type="predicted"/>
<evidence type="ECO:0000256" key="1">
    <source>
        <dbReference type="SAM" id="MobiDB-lite"/>
    </source>
</evidence>
<dbReference type="Proteomes" id="UP000671868">
    <property type="component" value="Chromosome"/>
</dbReference>
<gene>
    <name evidence="3" type="ORF">HNO51_11545</name>
</gene>
<accession>A0ABX7W4X9</accession>
<dbReference type="RefSeq" id="WP_209537486.1">
    <property type="nucleotide sequence ID" value="NZ_CP053381.1"/>
</dbReference>
<organism evidence="3 4">
    <name type="scientific">Billgrantia sulfidoxydans</name>
    <dbReference type="NCBI Taxonomy" id="2733484"/>
    <lineage>
        <taxon>Bacteria</taxon>
        <taxon>Pseudomonadati</taxon>
        <taxon>Pseudomonadota</taxon>
        <taxon>Gammaproteobacteria</taxon>
        <taxon>Oceanospirillales</taxon>
        <taxon>Halomonadaceae</taxon>
        <taxon>Billgrantia</taxon>
    </lineage>
</organism>
<sequence length="165" mass="17711">MTDLSAPMTYLLVMGSVALSVLFTLGWAFSRLLRWLAAGLPLRGGKAGRKPAKRSGATRQAGAAKASRSANAGSRRKAKAKAGAKPPSEPWALTRRLAEWRSSIAMAMVAAPTYLVARLVEHGMSFRPPHDVPSGFTTLVIVLGWLAAGLILLALLHRLAVWRCR</sequence>
<name>A0ABX7W4X9_9GAMM</name>
<protein>
    <submittedName>
        <fullName evidence="3">Uncharacterized protein</fullName>
    </submittedName>
</protein>
<keyword evidence="2" id="KW-1133">Transmembrane helix</keyword>